<sequence>MTRLYQKLLVRLIPEDVLEAIHILHEEQVERMKCNPPAINRRYPLYPQEHAVELIDELLDAARDAGWRSVQDQLSECFSDAPDYDQ</sequence>
<evidence type="ECO:0000313" key="1">
    <source>
        <dbReference type="EMBL" id="QDV83803.1"/>
    </source>
</evidence>
<proteinExistence type="predicted"/>
<accession>A0ABX5XP66</accession>
<gene>
    <name evidence="1" type="ORF">TBK1r_27450</name>
</gene>
<evidence type="ECO:0000313" key="2">
    <source>
        <dbReference type="Proteomes" id="UP000318081"/>
    </source>
</evidence>
<protein>
    <submittedName>
        <fullName evidence="1">Uncharacterized protein</fullName>
    </submittedName>
</protein>
<name>A0ABX5XP66_9BACT</name>
<dbReference type="Proteomes" id="UP000318081">
    <property type="component" value="Chromosome"/>
</dbReference>
<dbReference type="RefSeq" id="WP_145211152.1">
    <property type="nucleotide sequence ID" value="NZ_CP036432.1"/>
</dbReference>
<keyword evidence="2" id="KW-1185">Reference proteome</keyword>
<reference evidence="1 2" key="1">
    <citation type="submission" date="2019-02" db="EMBL/GenBank/DDBJ databases">
        <title>Deep-cultivation of Planctomycetes and their phenomic and genomic characterization uncovers novel biology.</title>
        <authorList>
            <person name="Wiegand S."/>
            <person name="Jogler M."/>
            <person name="Boedeker C."/>
            <person name="Pinto D."/>
            <person name="Vollmers J."/>
            <person name="Rivas-Marin E."/>
            <person name="Kohn T."/>
            <person name="Peeters S.H."/>
            <person name="Heuer A."/>
            <person name="Rast P."/>
            <person name="Oberbeckmann S."/>
            <person name="Bunk B."/>
            <person name="Jeske O."/>
            <person name="Meyerdierks A."/>
            <person name="Storesund J.E."/>
            <person name="Kallscheuer N."/>
            <person name="Luecker S."/>
            <person name="Lage O.M."/>
            <person name="Pohl T."/>
            <person name="Merkel B.J."/>
            <person name="Hornburger P."/>
            <person name="Mueller R.-W."/>
            <person name="Bruemmer F."/>
            <person name="Labrenz M."/>
            <person name="Spormann A.M."/>
            <person name="Op den Camp H."/>
            <person name="Overmann J."/>
            <person name="Amann R."/>
            <person name="Jetten M.S.M."/>
            <person name="Mascher T."/>
            <person name="Medema M.H."/>
            <person name="Devos D.P."/>
            <person name="Kaster A.-K."/>
            <person name="Ovreas L."/>
            <person name="Rohde M."/>
            <person name="Galperin M.Y."/>
            <person name="Jogler C."/>
        </authorList>
    </citation>
    <scope>NUCLEOTIDE SEQUENCE [LARGE SCALE GENOMIC DNA]</scope>
    <source>
        <strain evidence="1 2">TBK1r</strain>
    </source>
</reference>
<dbReference type="EMBL" id="CP036432">
    <property type="protein sequence ID" value="QDV83803.1"/>
    <property type="molecule type" value="Genomic_DNA"/>
</dbReference>
<organism evidence="1 2">
    <name type="scientific">Stieleria magnilauensis</name>
    <dbReference type="NCBI Taxonomy" id="2527963"/>
    <lineage>
        <taxon>Bacteria</taxon>
        <taxon>Pseudomonadati</taxon>
        <taxon>Planctomycetota</taxon>
        <taxon>Planctomycetia</taxon>
        <taxon>Pirellulales</taxon>
        <taxon>Pirellulaceae</taxon>
        <taxon>Stieleria</taxon>
    </lineage>
</organism>